<dbReference type="FunFam" id="3.40.50.970:FF:000129">
    <property type="entry name" value="Transketolase"/>
    <property type="match status" value="1"/>
</dbReference>
<dbReference type="SUPFAM" id="SSF52518">
    <property type="entry name" value="Thiamin diphosphate-binding fold (THDP-binding)"/>
    <property type="match status" value="1"/>
</dbReference>
<name>A0AAU7WL76_9BACI</name>
<comment type="similarity">
    <text evidence="2">Belongs to the transketolase family.</text>
</comment>
<gene>
    <name evidence="5" type="ORF">ABR335_02820</name>
</gene>
<dbReference type="InterPro" id="IPR051157">
    <property type="entry name" value="PDH/Transketolase"/>
</dbReference>
<dbReference type="Pfam" id="PF02780">
    <property type="entry name" value="Transketolase_C"/>
    <property type="match status" value="1"/>
</dbReference>
<evidence type="ECO:0000313" key="5">
    <source>
        <dbReference type="EMBL" id="XBX98562.1"/>
    </source>
</evidence>
<evidence type="ECO:0000259" key="4">
    <source>
        <dbReference type="SMART" id="SM00861"/>
    </source>
</evidence>
<evidence type="ECO:0000256" key="3">
    <source>
        <dbReference type="ARBA" id="ARBA00023052"/>
    </source>
</evidence>
<dbReference type="RefSeq" id="WP_350346525.1">
    <property type="nucleotide sequence ID" value="NZ_CP158453.1"/>
</dbReference>
<protein>
    <submittedName>
        <fullName evidence="5">Transketolase C-terminal domain-containing protein</fullName>
    </submittedName>
</protein>
<dbReference type="Gene3D" id="3.40.50.970">
    <property type="match status" value="1"/>
</dbReference>
<proteinExistence type="inferred from homology"/>
<accession>A0AAU7WL76</accession>
<dbReference type="PANTHER" id="PTHR43825:SF1">
    <property type="entry name" value="TRANSKETOLASE-LIKE PYRIMIDINE-BINDING DOMAIN-CONTAINING PROTEIN"/>
    <property type="match status" value="1"/>
</dbReference>
<reference evidence="5" key="1">
    <citation type="submission" date="2024-06" db="EMBL/GenBank/DDBJ databases">
        <authorList>
            <person name="Huang C.H."/>
            <person name="Ting Y.S."/>
            <person name="Cheng Y.H."/>
        </authorList>
    </citation>
    <scope>NUCLEOTIDE SEQUENCE</scope>
    <source>
        <strain evidence="5">TCI803</strain>
    </source>
</reference>
<dbReference type="AlphaFoldDB" id="A0AAU7WL76"/>
<dbReference type="InterPro" id="IPR005475">
    <property type="entry name" value="Transketolase-like_Pyr-bd"/>
</dbReference>
<dbReference type="SMART" id="SM00861">
    <property type="entry name" value="Transket_pyr"/>
    <property type="match status" value="1"/>
</dbReference>
<dbReference type="PANTHER" id="PTHR43825">
    <property type="entry name" value="PYRUVATE DEHYDROGENASE E1 COMPONENT"/>
    <property type="match status" value="1"/>
</dbReference>
<keyword evidence="3" id="KW-0786">Thiamine pyrophosphate</keyword>
<evidence type="ECO:0000256" key="1">
    <source>
        <dbReference type="ARBA" id="ARBA00001964"/>
    </source>
</evidence>
<dbReference type="GeneID" id="93258499"/>
<sequence>MKKLKGVIEMTVHTDFHKDTWELYKSLEMAKQLTTGETLARLGDEHPEIVALCADLGKPTRIYEFGKKFPDRFFNFGIAEKNMVTAAAGLASTGKIPFVSTYASFLGILAAENIRTAVAYPNLNVRLVGTHTGIAMGFYGSSHHATEDIAITRSMANMTVISPADGTALAEMIEESVKTYQGPIYFRVSRGREEPVYGTDGVKVKNKIGKANVLRQGTDLTIIACGIEVNEALKAADKLADYGISASVIDMHTIKPLDINCVLDASKNTGAILTVEEHNIVGGLGSAVAEVLMESGVQCKFKRHGIYDQYSIIGKPYYLYQHYQLDGDGIASVAKKFLEK</sequence>
<dbReference type="InterPro" id="IPR009014">
    <property type="entry name" value="Transketo_C/PFOR_II"/>
</dbReference>
<feature type="domain" description="Transketolase-like pyrimidine-binding" evidence="4">
    <location>
        <begin position="29"/>
        <end position="196"/>
    </location>
</feature>
<dbReference type="CDD" id="cd07033">
    <property type="entry name" value="TPP_PYR_DXS_TK_like"/>
    <property type="match status" value="1"/>
</dbReference>
<dbReference type="InterPro" id="IPR033248">
    <property type="entry name" value="Transketolase_C"/>
</dbReference>
<dbReference type="InterPro" id="IPR029061">
    <property type="entry name" value="THDP-binding"/>
</dbReference>
<dbReference type="EMBL" id="CP158453">
    <property type="protein sequence ID" value="XBX98562.1"/>
    <property type="molecule type" value="Genomic_DNA"/>
</dbReference>
<dbReference type="SUPFAM" id="SSF52922">
    <property type="entry name" value="TK C-terminal domain-like"/>
    <property type="match status" value="1"/>
</dbReference>
<dbReference type="Gene3D" id="3.40.50.920">
    <property type="match status" value="1"/>
</dbReference>
<dbReference type="Pfam" id="PF02779">
    <property type="entry name" value="Transket_pyr"/>
    <property type="match status" value="1"/>
</dbReference>
<evidence type="ECO:0000256" key="2">
    <source>
        <dbReference type="ARBA" id="ARBA00007131"/>
    </source>
</evidence>
<organism evidence="5">
    <name type="scientific">Heyndrickxia faecalis</name>
    <dbReference type="NCBI Taxonomy" id="2824910"/>
    <lineage>
        <taxon>Bacteria</taxon>
        <taxon>Bacillati</taxon>
        <taxon>Bacillota</taxon>
        <taxon>Bacilli</taxon>
        <taxon>Bacillales</taxon>
        <taxon>Bacillaceae</taxon>
        <taxon>Heyndrickxia</taxon>
    </lineage>
</organism>
<comment type="cofactor">
    <cofactor evidence="1">
        <name>thiamine diphosphate</name>
        <dbReference type="ChEBI" id="CHEBI:58937"/>
    </cofactor>
</comment>